<gene>
    <name evidence="1" type="ORF">J1N35_023355</name>
</gene>
<protein>
    <submittedName>
        <fullName evidence="1">Uncharacterized protein</fullName>
    </submittedName>
</protein>
<comment type="caution">
    <text evidence="1">The sequence shown here is derived from an EMBL/GenBank/DDBJ whole genome shotgun (WGS) entry which is preliminary data.</text>
</comment>
<dbReference type="EMBL" id="JAIQCV010000007">
    <property type="protein sequence ID" value="KAH1083594.1"/>
    <property type="molecule type" value="Genomic_DNA"/>
</dbReference>
<dbReference type="Proteomes" id="UP000828251">
    <property type="component" value="Unassembled WGS sequence"/>
</dbReference>
<organism evidence="1 2">
    <name type="scientific">Gossypium stocksii</name>
    <dbReference type="NCBI Taxonomy" id="47602"/>
    <lineage>
        <taxon>Eukaryota</taxon>
        <taxon>Viridiplantae</taxon>
        <taxon>Streptophyta</taxon>
        <taxon>Embryophyta</taxon>
        <taxon>Tracheophyta</taxon>
        <taxon>Spermatophyta</taxon>
        <taxon>Magnoliopsida</taxon>
        <taxon>eudicotyledons</taxon>
        <taxon>Gunneridae</taxon>
        <taxon>Pentapetalae</taxon>
        <taxon>rosids</taxon>
        <taxon>malvids</taxon>
        <taxon>Malvales</taxon>
        <taxon>Malvaceae</taxon>
        <taxon>Malvoideae</taxon>
        <taxon>Gossypium</taxon>
    </lineage>
</organism>
<name>A0A9D3VJD6_9ROSI</name>
<accession>A0A9D3VJD6</accession>
<evidence type="ECO:0000313" key="2">
    <source>
        <dbReference type="Proteomes" id="UP000828251"/>
    </source>
</evidence>
<keyword evidence="2" id="KW-1185">Reference proteome</keyword>
<sequence>MSTWQKENESFCDFIKRINVFTTITKGVSNALAIQAFLVRTTHKFFLFHLIGNLPEQLFQLYKTVHRSAKGDQIDIGQVKSLTQEIQRAHFHKRCSPPHHYQALARQYQP</sequence>
<reference evidence="1 2" key="1">
    <citation type="journal article" date="2021" name="Plant Biotechnol. J.">
        <title>Multi-omics assisted identification of the key and species-specific regulatory components of drought-tolerant mechanisms in Gossypium stocksii.</title>
        <authorList>
            <person name="Yu D."/>
            <person name="Ke L."/>
            <person name="Zhang D."/>
            <person name="Wu Y."/>
            <person name="Sun Y."/>
            <person name="Mei J."/>
            <person name="Sun J."/>
            <person name="Sun Y."/>
        </authorList>
    </citation>
    <scope>NUCLEOTIDE SEQUENCE [LARGE SCALE GENOMIC DNA]</scope>
    <source>
        <strain evidence="2">cv. E1</strain>
        <tissue evidence="1">Leaf</tissue>
    </source>
</reference>
<evidence type="ECO:0000313" key="1">
    <source>
        <dbReference type="EMBL" id="KAH1083594.1"/>
    </source>
</evidence>
<proteinExistence type="predicted"/>
<dbReference type="AlphaFoldDB" id="A0A9D3VJD6"/>